<organism evidence="2 3">
    <name type="scientific">Methanimicrococcus stummii</name>
    <dbReference type="NCBI Taxonomy" id="3028294"/>
    <lineage>
        <taxon>Archaea</taxon>
        <taxon>Methanobacteriati</taxon>
        <taxon>Methanobacteriota</taxon>
        <taxon>Stenosarchaea group</taxon>
        <taxon>Methanomicrobia</taxon>
        <taxon>Methanosarcinales</taxon>
        <taxon>Methanosarcinaceae</taxon>
        <taxon>Methanimicrococcus</taxon>
    </lineage>
</organism>
<sequence>MKTQGRGMNLSTSQRLMKAAFESDENFQIVLHRVIKEDLNMSAIDFAEEAGIPHSTLYKILTGNRTPNIKTLRQIVLAVRMHERPSDEFIAVIAARMVLDTITETKRKIGGRLITVKEYSANSIEEAIIVATRAERDGAKALVCAPIVSHTVEKIVSIPVTTIMPKESITEAIEIAMRKIG</sequence>
<dbReference type="InterPro" id="IPR010982">
    <property type="entry name" value="Lambda_DNA-bd_dom_sf"/>
</dbReference>
<proteinExistence type="predicted"/>
<dbReference type="Proteomes" id="UP001302662">
    <property type="component" value="Chromosome"/>
</dbReference>
<feature type="domain" description="HTH cro/C1-type" evidence="1">
    <location>
        <begin position="37"/>
        <end position="75"/>
    </location>
</feature>
<protein>
    <recommendedName>
        <fullName evidence="1">HTH cro/C1-type domain-containing protein</fullName>
    </recommendedName>
</protein>
<dbReference type="AlphaFoldDB" id="A0AA96V798"/>
<dbReference type="PIRSF" id="PIRSF005978">
    <property type="entry name" value="HTH_MJ0621_prd"/>
    <property type="match status" value="1"/>
</dbReference>
<dbReference type="Pfam" id="PF01381">
    <property type="entry name" value="HTH_3"/>
    <property type="match status" value="1"/>
</dbReference>
<dbReference type="Gene3D" id="1.10.260.40">
    <property type="entry name" value="lambda repressor-like DNA-binding domains"/>
    <property type="match status" value="1"/>
</dbReference>
<dbReference type="GO" id="GO:0003677">
    <property type="term" value="F:DNA binding"/>
    <property type="evidence" value="ECO:0007669"/>
    <property type="project" value="InterPro"/>
</dbReference>
<dbReference type="InterPro" id="IPR001387">
    <property type="entry name" value="Cro/C1-type_HTH"/>
</dbReference>
<dbReference type="KEGG" id="mees:MmiEs2_01940"/>
<name>A0AA96V798_9EURY</name>
<evidence type="ECO:0000313" key="3">
    <source>
        <dbReference type="Proteomes" id="UP001302662"/>
    </source>
</evidence>
<dbReference type="CDD" id="cd00093">
    <property type="entry name" value="HTH_XRE"/>
    <property type="match status" value="1"/>
</dbReference>
<gene>
    <name evidence="2" type="ORF">MmiEs2_01940</name>
</gene>
<evidence type="ECO:0000313" key="2">
    <source>
        <dbReference type="EMBL" id="WNY28014.1"/>
    </source>
</evidence>
<keyword evidence="3" id="KW-1185">Reference proteome</keyword>
<accession>A0AA96V798</accession>
<evidence type="ECO:0000259" key="1">
    <source>
        <dbReference type="PROSITE" id="PS50943"/>
    </source>
</evidence>
<dbReference type="SUPFAM" id="SSF159800">
    <property type="entry name" value="PrpR receptor domain-like"/>
    <property type="match status" value="1"/>
</dbReference>
<dbReference type="SUPFAM" id="SSF47413">
    <property type="entry name" value="lambda repressor-like DNA-binding domains"/>
    <property type="match status" value="1"/>
</dbReference>
<dbReference type="InterPro" id="IPR016472">
    <property type="entry name" value="Tscrpt_reg_MJ0621_prd"/>
</dbReference>
<reference evidence="2 3" key="1">
    <citation type="submission" date="2023-07" db="EMBL/GenBank/DDBJ databases">
        <title>Closed genome sequence of Methanimicrococcus sp. Es2.</title>
        <authorList>
            <person name="Protasov E."/>
            <person name="Platt K."/>
            <person name="Reeh H."/>
            <person name="Poehlein A."/>
            <person name="Daniel R."/>
            <person name="Brune A."/>
        </authorList>
    </citation>
    <scope>NUCLEOTIDE SEQUENCE [LARGE SCALE GENOMIC DNA]</scope>
    <source>
        <strain evidence="2 3">Es2</strain>
    </source>
</reference>
<dbReference type="EMBL" id="CP131062">
    <property type="protein sequence ID" value="WNY28014.1"/>
    <property type="molecule type" value="Genomic_DNA"/>
</dbReference>
<dbReference type="PROSITE" id="PS50943">
    <property type="entry name" value="HTH_CROC1"/>
    <property type="match status" value="1"/>
</dbReference>